<dbReference type="PANTHER" id="PTHR43685">
    <property type="entry name" value="GLYCOSYLTRANSFERASE"/>
    <property type="match status" value="1"/>
</dbReference>
<evidence type="ECO:0000313" key="3">
    <source>
        <dbReference type="Proteomes" id="UP000273675"/>
    </source>
</evidence>
<dbReference type="AlphaFoldDB" id="A0A495CXW9"/>
<dbReference type="InterPro" id="IPR001173">
    <property type="entry name" value="Glyco_trans_2-like"/>
</dbReference>
<dbReference type="InterPro" id="IPR029044">
    <property type="entry name" value="Nucleotide-diphossugar_trans"/>
</dbReference>
<dbReference type="EMBL" id="RBIM01000008">
    <property type="protein sequence ID" value="RKQ94147.1"/>
    <property type="molecule type" value="Genomic_DNA"/>
</dbReference>
<dbReference type="RefSeq" id="WP_083635225.1">
    <property type="nucleotide sequence ID" value="NZ_RBIM01000008.1"/>
</dbReference>
<gene>
    <name evidence="2" type="ORF">C7435_3119</name>
</gene>
<dbReference type="InterPro" id="IPR050834">
    <property type="entry name" value="Glycosyltransf_2"/>
</dbReference>
<feature type="domain" description="Glycosyltransferase 2-like" evidence="1">
    <location>
        <begin position="18"/>
        <end position="138"/>
    </location>
</feature>
<proteinExistence type="predicted"/>
<accession>A0A495CXW9</accession>
<dbReference type="SUPFAM" id="SSF53448">
    <property type="entry name" value="Nucleotide-diphospho-sugar transferases"/>
    <property type="match status" value="1"/>
</dbReference>
<name>A0A495CXW9_9PROT</name>
<comment type="caution">
    <text evidence="2">The sequence shown here is derived from an EMBL/GenBank/DDBJ whole genome shotgun (WGS) entry which is preliminary data.</text>
</comment>
<dbReference type="PANTHER" id="PTHR43685:SF2">
    <property type="entry name" value="GLYCOSYLTRANSFERASE 2-LIKE DOMAIN-CONTAINING PROTEIN"/>
    <property type="match status" value="1"/>
</dbReference>
<organism evidence="2 3">
    <name type="scientific">Maricaulis maris</name>
    <dbReference type="NCBI Taxonomy" id="74318"/>
    <lineage>
        <taxon>Bacteria</taxon>
        <taxon>Pseudomonadati</taxon>
        <taxon>Pseudomonadota</taxon>
        <taxon>Alphaproteobacteria</taxon>
        <taxon>Maricaulales</taxon>
        <taxon>Maricaulaceae</taxon>
        <taxon>Maricaulis</taxon>
    </lineage>
</organism>
<dbReference type="OrthoDB" id="5291101at2"/>
<sequence length="250" mass="27672">MTSTTTFAAAIPLGAWHDFIPHAFNSLAAQDVDLELALLDASGDPRVAEAANSCGLDFAYRRHGPDEGQAAAIDEGWRRTEGSVVFWLNGDDRLTPNALANARALLDSNPDVDVVYGHSDFIDAHGHHIGRHDQISDISDILYRSNIISQPSCFVRRSALDAVHGINSKLHYVMDWDLWVRLYSNGSKFLHTNQTYSEVYIGRDTKTGAVSPKRLAEVFNLVRRHSGYWSALKSTASLAAHTLQSRRRTA</sequence>
<reference evidence="2 3" key="1">
    <citation type="submission" date="2018-10" db="EMBL/GenBank/DDBJ databases">
        <title>Genomic Encyclopedia of Type Strains, Phase IV (KMG-IV): sequencing the most valuable type-strain genomes for metagenomic binning, comparative biology and taxonomic classification.</title>
        <authorList>
            <person name="Goeker M."/>
        </authorList>
    </citation>
    <scope>NUCLEOTIDE SEQUENCE [LARGE SCALE GENOMIC DNA]</scope>
    <source>
        <strain evidence="2 3">DSM 4734</strain>
    </source>
</reference>
<dbReference type="Gene3D" id="3.90.550.10">
    <property type="entry name" value="Spore Coat Polysaccharide Biosynthesis Protein SpsA, Chain A"/>
    <property type="match status" value="1"/>
</dbReference>
<dbReference type="Pfam" id="PF00535">
    <property type="entry name" value="Glycos_transf_2"/>
    <property type="match status" value="1"/>
</dbReference>
<evidence type="ECO:0000259" key="1">
    <source>
        <dbReference type="Pfam" id="PF00535"/>
    </source>
</evidence>
<protein>
    <recommendedName>
        <fullName evidence="1">Glycosyltransferase 2-like domain-containing protein</fullName>
    </recommendedName>
</protein>
<evidence type="ECO:0000313" key="2">
    <source>
        <dbReference type="EMBL" id="RKQ94147.1"/>
    </source>
</evidence>
<dbReference type="Proteomes" id="UP000273675">
    <property type="component" value="Unassembled WGS sequence"/>
</dbReference>